<dbReference type="RefSeq" id="WP_148699393.1">
    <property type="nucleotide sequence ID" value="NZ_CP007174.1"/>
</dbReference>
<dbReference type="GeneID" id="41596225"/>
<dbReference type="eggNOG" id="arCOG08805">
    <property type="taxonomic scope" value="Archaea"/>
</dbReference>
<dbReference type="SUPFAM" id="SSF47598">
    <property type="entry name" value="Ribbon-helix-helix"/>
    <property type="match status" value="1"/>
</dbReference>
<keyword evidence="2" id="KW-1185">Reference proteome</keyword>
<accession>A0A075MMC8</accession>
<dbReference type="AlphaFoldDB" id="A0A075MMC8"/>
<dbReference type="EMBL" id="CP007174">
    <property type="protein sequence ID" value="AIF82408.1"/>
    <property type="molecule type" value="Genomic_DNA"/>
</dbReference>
<protein>
    <submittedName>
        <fullName evidence="1">Ribbon-helix-helix protein, copG family</fullName>
    </submittedName>
</protein>
<proteinExistence type="predicted"/>
<dbReference type="GO" id="GO:0006355">
    <property type="term" value="P:regulation of DNA-templated transcription"/>
    <property type="evidence" value="ECO:0007669"/>
    <property type="project" value="InterPro"/>
</dbReference>
<dbReference type="KEGG" id="nev:NTE_00326"/>
<dbReference type="InterPro" id="IPR010985">
    <property type="entry name" value="Ribbon_hlx_hlx"/>
</dbReference>
<evidence type="ECO:0000313" key="1">
    <source>
        <dbReference type="EMBL" id="AIF82408.1"/>
    </source>
</evidence>
<organism evidence="1 2">
    <name type="scientific">Candidatus Nitrososphaera evergladensis SR1</name>
    <dbReference type="NCBI Taxonomy" id="1459636"/>
    <lineage>
        <taxon>Archaea</taxon>
        <taxon>Nitrososphaerota</taxon>
        <taxon>Nitrososphaeria</taxon>
        <taxon>Nitrososphaerales</taxon>
        <taxon>Nitrososphaeraceae</taxon>
        <taxon>Nitrososphaera</taxon>
    </lineage>
</organism>
<evidence type="ECO:0000313" key="2">
    <source>
        <dbReference type="Proteomes" id="UP000028194"/>
    </source>
</evidence>
<name>A0A075MMC8_9ARCH</name>
<sequence length="205" mass="22988">MANNSSITFRVDDNNIDKLRKLADEEGMSLNTLINRILESYLEWEFIAPKVGFAPMQKSVLKDLFDYVPEEKLKEIATRAADSFEDELLMMRGKVDLDAVLAITKNRVKRSGFTLREFSKNTENGGAGIKLVLQHDVGHHWGVFSKTYIERLINNVGYPVKIESTDKSLTIEIGEPDGKAGVAGYKLHHAAVKSSSMKKQQQEAS</sequence>
<dbReference type="Proteomes" id="UP000028194">
    <property type="component" value="Chromosome"/>
</dbReference>
<reference evidence="1 2" key="1">
    <citation type="journal article" date="2014" name="PLoS ONE">
        <title>Genome Sequence of Candidatus Nitrososphaera evergladensis from Group I.1b Enriched from Everglades Soil Reveals Novel Genomic Features of the Ammonia-Oxidizing Archaea.</title>
        <authorList>
            <person name="Zhalnina K.V."/>
            <person name="Dias R."/>
            <person name="Leonard M.T."/>
            <person name="Dorr de Quadros P."/>
            <person name="Camargo F.A."/>
            <person name="Drew J.C."/>
            <person name="Farmerie W.G."/>
            <person name="Daroub S.H."/>
            <person name="Triplett E.W."/>
        </authorList>
    </citation>
    <scope>NUCLEOTIDE SEQUENCE [LARGE SCALE GENOMIC DNA]</scope>
    <source>
        <strain evidence="1 2">SR1</strain>
    </source>
</reference>
<gene>
    <name evidence="1" type="ORF">NTE_00326</name>
</gene>
<dbReference type="HOGENOM" id="CLU_100103_1_0_2"/>
<dbReference type="OrthoDB" id="9412at2157"/>